<dbReference type="AlphaFoldDB" id="A0A8S1XWA9"/>
<evidence type="ECO:0000313" key="2">
    <source>
        <dbReference type="Proteomes" id="UP000689195"/>
    </source>
</evidence>
<evidence type="ECO:0000313" key="1">
    <source>
        <dbReference type="EMBL" id="CAD8204778.1"/>
    </source>
</evidence>
<accession>A0A8S1XWA9</accession>
<reference evidence="1" key="1">
    <citation type="submission" date="2021-01" db="EMBL/GenBank/DDBJ databases">
        <authorList>
            <consortium name="Genoscope - CEA"/>
            <person name="William W."/>
        </authorList>
    </citation>
    <scope>NUCLEOTIDE SEQUENCE</scope>
</reference>
<organism evidence="1 2">
    <name type="scientific">Paramecium pentaurelia</name>
    <dbReference type="NCBI Taxonomy" id="43138"/>
    <lineage>
        <taxon>Eukaryota</taxon>
        <taxon>Sar</taxon>
        <taxon>Alveolata</taxon>
        <taxon>Ciliophora</taxon>
        <taxon>Intramacronucleata</taxon>
        <taxon>Oligohymenophorea</taxon>
        <taxon>Peniculida</taxon>
        <taxon>Parameciidae</taxon>
        <taxon>Paramecium</taxon>
    </lineage>
</organism>
<proteinExistence type="predicted"/>
<dbReference type="EMBL" id="CAJJDO010000138">
    <property type="protein sequence ID" value="CAD8204778.1"/>
    <property type="molecule type" value="Genomic_DNA"/>
</dbReference>
<name>A0A8S1XWA9_9CILI</name>
<gene>
    <name evidence="1" type="ORF">PPENT_87.1.T1380087</name>
</gene>
<sequence>MDYQLLNNQVGFSIKMIIIKMSNHSGNKLKTLHKIQIYNGMKIIMINKKSILIMQIFQIQKTIFLVQDLLLIRKIDVRMVGINLSIQIGNKHDKIIYFKNLRLKRSIKQFQSFSLKVQRNWESIEKLPDLLEFSELIQHQQHLIMKKYFDNFWKTQDIPQVGENIIEDTNYKIKIEKQIVFDSFKQIQIEQENDMQSTYSQIKTKIDEKMNSFKSENKIFKKIIQNYQMKLENLIKSKELDCKIKIQTLIQKYEGEYQKKKGYVQIDNFIQTVLNDEKQKKKFQGNEKLIESEFKKK</sequence>
<keyword evidence="2" id="KW-1185">Reference proteome</keyword>
<protein>
    <submittedName>
        <fullName evidence="1">Uncharacterized protein</fullName>
    </submittedName>
</protein>
<dbReference type="Proteomes" id="UP000689195">
    <property type="component" value="Unassembled WGS sequence"/>
</dbReference>
<comment type="caution">
    <text evidence="1">The sequence shown here is derived from an EMBL/GenBank/DDBJ whole genome shotgun (WGS) entry which is preliminary data.</text>
</comment>